<sequence length="590" mass="58897">MNSTTPSNRKALTLLLVTVVALSATVGFAGFAGAATTTDLTVSVTDDDNTIEPGETTTVEIAVASADGGVGAAELGVTSSDPGVAAITDVTVLNEPGSTDNDVAGGGGSADVKYAFADSPDTGSVTVLEVTLQAASAGTTDIEIVENAQTGNLVVFDENGAGYTLDSVGSATLTVNTQPVAVADADPETVTEGETVTLDASASNDPDQGDSLSYQWSQTGGPDVTLSDATAVQPTFTAPDVDSETTLEFALTVTDSFGETAIQSTSVTVQPPEAKETTVSLKPGEQTATVGAERTYDVVVDSAAGGVGAADIAVSVDDSSIATITDVTVLNGANSEDVTIADSTAEFEYFGADTAQTGPVTVATVTVEGAGEGTAGLSIGAADGNEDVLVFDEQGVPYEVTGTTGASLEVQPVQFVVDGTSAPAKAAVGSTTTVTATISSDGAVESTQTVDLQFDLDDDGTAETVDSQQVTVAANGQTQVTFEVDVPADAAFGERGYTVETASDSAGGTVEVTPPAVNDAQDLPGDPDGDGLYEDVNGDGNLNTGDAQSLFSNRDADAVTTNVDAFDFNGDGSVDVGDAQALFTELTGAA</sequence>
<name>A0ABD5RFM8_9EURY</name>
<evidence type="ECO:0000313" key="3">
    <source>
        <dbReference type="EMBL" id="MFC5368854.1"/>
    </source>
</evidence>
<reference evidence="3 4" key="1">
    <citation type="journal article" date="2019" name="Int. J. Syst. Evol. Microbiol.">
        <title>The Global Catalogue of Microorganisms (GCM) 10K type strain sequencing project: providing services to taxonomists for standard genome sequencing and annotation.</title>
        <authorList>
            <consortium name="The Broad Institute Genomics Platform"/>
            <consortium name="The Broad Institute Genome Sequencing Center for Infectious Disease"/>
            <person name="Wu L."/>
            <person name="Ma J."/>
        </authorList>
    </citation>
    <scope>NUCLEOTIDE SEQUENCE [LARGE SCALE GENOMIC DNA]</scope>
    <source>
        <strain evidence="3 4">CGMCC 1.12237</strain>
    </source>
</reference>
<protein>
    <submittedName>
        <fullName evidence="3">Dockerin type I domain-containing protein</fullName>
    </submittedName>
</protein>
<keyword evidence="4" id="KW-1185">Reference proteome</keyword>
<evidence type="ECO:0000256" key="1">
    <source>
        <dbReference type="SAM" id="MobiDB-lite"/>
    </source>
</evidence>
<comment type="caution">
    <text evidence="3">The sequence shown here is derived from an EMBL/GenBank/DDBJ whole genome shotgun (WGS) entry which is preliminary data.</text>
</comment>
<dbReference type="InterPro" id="IPR007110">
    <property type="entry name" value="Ig-like_dom"/>
</dbReference>
<dbReference type="SUPFAM" id="SSF63446">
    <property type="entry name" value="Type I dockerin domain"/>
    <property type="match status" value="1"/>
</dbReference>
<evidence type="ECO:0000259" key="2">
    <source>
        <dbReference type="PROSITE" id="PS50835"/>
    </source>
</evidence>
<gene>
    <name evidence="3" type="ORF">ACFPJ5_18165</name>
</gene>
<dbReference type="AlphaFoldDB" id="A0ABD5RFM8"/>
<dbReference type="Pfam" id="PF00404">
    <property type="entry name" value="Dockerin_1"/>
    <property type="match status" value="1"/>
</dbReference>
<dbReference type="InterPro" id="IPR035986">
    <property type="entry name" value="PKD_dom_sf"/>
</dbReference>
<accession>A0ABD5RFM8</accession>
<dbReference type="Proteomes" id="UP001596201">
    <property type="component" value="Unassembled WGS sequence"/>
</dbReference>
<dbReference type="InterPro" id="IPR036439">
    <property type="entry name" value="Dockerin_dom_sf"/>
</dbReference>
<dbReference type="EMBL" id="JBHSKX010000004">
    <property type="protein sequence ID" value="MFC5368854.1"/>
    <property type="molecule type" value="Genomic_DNA"/>
</dbReference>
<proteinExistence type="predicted"/>
<organism evidence="3 4">
    <name type="scientific">Salinirubrum litoreum</name>
    <dbReference type="NCBI Taxonomy" id="1126234"/>
    <lineage>
        <taxon>Archaea</taxon>
        <taxon>Methanobacteriati</taxon>
        <taxon>Methanobacteriota</taxon>
        <taxon>Stenosarchaea group</taxon>
        <taxon>Halobacteria</taxon>
        <taxon>Halobacteriales</taxon>
        <taxon>Haloferacaceae</taxon>
        <taxon>Salinirubrum</taxon>
    </lineage>
</organism>
<feature type="region of interest" description="Disordered" evidence="1">
    <location>
        <begin position="502"/>
        <end position="530"/>
    </location>
</feature>
<dbReference type="RefSeq" id="WP_227230913.1">
    <property type="nucleotide sequence ID" value="NZ_JAJCVJ010000003.1"/>
</dbReference>
<feature type="domain" description="Ig-like" evidence="2">
    <location>
        <begin position="179"/>
        <end position="268"/>
    </location>
</feature>
<dbReference type="InterPro" id="IPR002105">
    <property type="entry name" value="Dockerin_1_rpt"/>
</dbReference>
<dbReference type="InterPro" id="IPR013783">
    <property type="entry name" value="Ig-like_fold"/>
</dbReference>
<evidence type="ECO:0000313" key="4">
    <source>
        <dbReference type="Proteomes" id="UP001596201"/>
    </source>
</evidence>
<dbReference type="Pfam" id="PF22352">
    <property type="entry name" value="K319L-like_PKD"/>
    <property type="match status" value="1"/>
</dbReference>
<dbReference type="SUPFAM" id="SSF49299">
    <property type="entry name" value="PKD domain"/>
    <property type="match status" value="1"/>
</dbReference>
<dbReference type="Gene3D" id="1.10.1330.10">
    <property type="entry name" value="Dockerin domain"/>
    <property type="match status" value="1"/>
</dbReference>
<dbReference type="PROSITE" id="PS50835">
    <property type="entry name" value="IG_LIKE"/>
    <property type="match status" value="1"/>
</dbReference>
<dbReference type="Gene3D" id="2.60.40.10">
    <property type="entry name" value="Immunoglobulins"/>
    <property type="match status" value="2"/>
</dbReference>